<comment type="catalytic activity">
    <reaction evidence="2 8">
        <text>7,8-dihydroneopterin = 6-hydroxymethyl-7,8-dihydropterin + glycolaldehyde</text>
        <dbReference type="Rhea" id="RHEA:10540"/>
        <dbReference type="ChEBI" id="CHEBI:17001"/>
        <dbReference type="ChEBI" id="CHEBI:17071"/>
        <dbReference type="ChEBI" id="CHEBI:44841"/>
        <dbReference type="EC" id="4.1.2.25"/>
    </reaction>
</comment>
<feature type="domain" description="Dihydroneopterin aldolase/epimerase" evidence="9">
    <location>
        <begin position="17"/>
        <end position="127"/>
    </location>
</feature>
<comment type="similarity">
    <text evidence="4 8">Belongs to the DHNA family.</text>
</comment>
<dbReference type="NCBIfam" id="TIGR00526">
    <property type="entry name" value="folB_dom"/>
    <property type="match status" value="1"/>
</dbReference>
<dbReference type="GO" id="GO:0046656">
    <property type="term" value="P:folic acid biosynthetic process"/>
    <property type="evidence" value="ECO:0007669"/>
    <property type="project" value="UniProtKB-UniRule"/>
</dbReference>
<dbReference type="GO" id="GO:0005737">
    <property type="term" value="C:cytoplasm"/>
    <property type="evidence" value="ECO:0007669"/>
    <property type="project" value="TreeGrafter"/>
</dbReference>
<evidence type="ECO:0000256" key="7">
    <source>
        <dbReference type="ARBA" id="ARBA00023239"/>
    </source>
</evidence>
<evidence type="ECO:0000256" key="2">
    <source>
        <dbReference type="ARBA" id="ARBA00001353"/>
    </source>
</evidence>
<dbReference type="EC" id="4.1.2.25" evidence="8"/>
<dbReference type="InterPro" id="IPR006156">
    <property type="entry name" value="Dihydroneopterin_aldolase"/>
</dbReference>
<dbReference type="UniPathway" id="UPA00077">
    <property type="reaction ID" value="UER00154"/>
</dbReference>
<keyword evidence="7 8" id="KW-0456">Lyase</keyword>
<dbReference type="FunFam" id="3.30.1130.10:FF:000002">
    <property type="entry name" value="7,8-dihydroneopterin aldolase"/>
    <property type="match status" value="1"/>
</dbReference>
<dbReference type="NCBIfam" id="TIGR00525">
    <property type="entry name" value="folB"/>
    <property type="match status" value="1"/>
</dbReference>
<evidence type="ECO:0000259" key="9">
    <source>
        <dbReference type="SMART" id="SM00905"/>
    </source>
</evidence>
<organism evidence="10 11">
    <name type="scientific">Aliidiomarina sanyensis</name>
    <dbReference type="NCBI Taxonomy" id="1249555"/>
    <lineage>
        <taxon>Bacteria</taxon>
        <taxon>Pseudomonadati</taxon>
        <taxon>Pseudomonadota</taxon>
        <taxon>Gammaproteobacteria</taxon>
        <taxon>Alteromonadales</taxon>
        <taxon>Idiomarinaceae</taxon>
        <taxon>Aliidiomarina</taxon>
    </lineage>
</organism>
<dbReference type="SUPFAM" id="SSF55620">
    <property type="entry name" value="Tetrahydrobiopterin biosynthesis enzymes-like"/>
    <property type="match status" value="1"/>
</dbReference>
<dbReference type="PANTHER" id="PTHR42844">
    <property type="entry name" value="DIHYDRONEOPTERIN ALDOLASE 1-RELATED"/>
    <property type="match status" value="1"/>
</dbReference>
<keyword evidence="11" id="KW-1185">Reference proteome</keyword>
<dbReference type="SMART" id="SM00905">
    <property type="entry name" value="FolB"/>
    <property type="match status" value="1"/>
</dbReference>
<protein>
    <recommendedName>
        <fullName evidence="8">7,8-dihydroneopterin aldolase</fullName>
        <ecNumber evidence="8">4.1.2.25</ecNumber>
    </recommendedName>
</protein>
<dbReference type="OrthoDB" id="9810587at2"/>
<comment type="pathway">
    <text evidence="3 8">Cofactor biosynthesis; tetrahydrofolate biosynthesis; 2-amino-4-hydroxy-6-hydroxymethyl-7,8-dihydropteridine diphosphate from 7,8-dihydroneopterin triphosphate: step 3/4.</text>
</comment>
<proteinExistence type="inferred from homology"/>
<sequence>MPDSANDFNCLLNSDHIAIEGLEVAAVIGVFDWEKEIKQPLFIDLMMAWPNRVPAASGELTDALDYDRVSRAVTQWIQARPYGLIEEVAEMIAEQVCREFGVALLRVKVAKPTAIESARSVSVTITRRAGDSAS</sequence>
<keyword evidence="6" id="KW-0413">Isomerase</keyword>
<evidence type="ECO:0000256" key="8">
    <source>
        <dbReference type="RuleBase" id="RU362079"/>
    </source>
</evidence>
<dbReference type="GO" id="GO:0016853">
    <property type="term" value="F:isomerase activity"/>
    <property type="evidence" value="ECO:0007669"/>
    <property type="project" value="UniProtKB-KW"/>
</dbReference>
<evidence type="ECO:0000256" key="3">
    <source>
        <dbReference type="ARBA" id="ARBA00005013"/>
    </source>
</evidence>
<dbReference type="PANTHER" id="PTHR42844:SF1">
    <property type="entry name" value="DIHYDRONEOPTERIN ALDOLASE 1-RELATED"/>
    <property type="match status" value="1"/>
</dbReference>
<keyword evidence="5 8" id="KW-0289">Folate biosynthesis</keyword>
<accession>A0A432WBM3</accession>
<dbReference type="InterPro" id="IPR006157">
    <property type="entry name" value="FolB_dom"/>
</dbReference>
<evidence type="ECO:0000256" key="1">
    <source>
        <dbReference type="ARBA" id="ARBA00000693"/>
    </source>
</evidence>
<evidence type="ECO:0000313" key="10">
    <source>
        <dbReference type="EMBL" id="RUO29481.1"/>
    </source>
</evidence>
<dbReference type="AlphaFoldDB" id="A0A432WBM3"/>
<dbReference type="EMBL" id="PIPM01000012">
    <property type="protein sequence ID" value="RUO29481.1"/>
    <property type="molecule type" value="Genomic_DNA"/>
</dbReference>
<reference evidence="10 11" key="1">
    <citation type="journal article" date="2011" name="Front. Microbiol.">
        <title>Genomic signatures of strain selection and enhancement in Bacillus atrophaeus var. globigii, a historical biowarfare simulant.</title>
        <authorList>
            <person name="Gibbons H.S."/>
            <person name="Broomall S.M."/>
            <person name="McNew L.A."/>
            <person name="Daligault H."/>
            <person name="Chapman C."/>
            <person name="Bruce D."/>
            <person name="Karavis M."/>
            <person name="Krepps M."/>
            <person name="McGregor P.A."/>
            <person name="Hong C."/>
            <person name="Park K.H."/>
            <person name="Akmal A."/>
            <person name="Feldman A."/>
            <person name="Lin J.S."/>
            <person name="Chang W.E."/>
            <person name="Higgs B.W."/>
            <person name="Demirev P."/>
            <person name="Lindquist J."/>
            <person name="Liem A."/>
            <person name="Fochler E."/>
            <person name="Read T.D."/>
            <person name="Tapia R."/>
            <person name="Johnson S."/>
            <person name="Bishop-Lilly K.A."/>
            <person name="Detter C."/>
            <person name="Han C."/>
            <person name="Sozhamannan S."/>
            <person name="Rosenzweig C.N."/>
            <person name="Skowronski E.W."/>
        </authorList>
    </citation>
    <scope>NUCLEOTIDE SEQUENCE [LARGE SCALE GENOMIC DNA]</scope>
    <source>
        <strain evidence="10 11">GYP-17</strain>
    </source>
</reference>
<dbReference type="Pfam" id="PF02152">
    <property type="entry name" value="FolB"/>
    <property type="match status" value="1"/>
</dbReference>
<evidence type="ECO:0000256" key="4">
    <source>
        <dbReference type="ARBA" id="ARBA00005708"/>
    </source>
</evidence>
<evidence type="ECO:0000256" key="5">
    <source>
        <dbReference type="ARBA" id="ARBA00022909"/>
    </source>
</evidence>
<comment type="caution">
    <text evidence="10">The sequence shown here is derived from an EMBL/GenBank/DDBJ whole genome shotgun (WGS) entry which is preliminary data.</text>
</comment>
<comment type="catalytic activity">
    <reaction evidence="1">
        <text>7,8-dihydroneopterin = 7,8-dihydromonapterin</text>
        <dbReference type="Rhea" id="RHEA:45328"/>
        <dbReference type="ChEBI" id="CHEBI:17001"/>
        <dbReference type="ChEBI" id="CHEBI:71175"/>
        <dbReference type="EC" id="5.1.99.8"/>
    </reaction>
</comment>
<comment type="function">
    <text evidence="8">Catalyzes the conversion of 7,8-dihydroneopterin to 6-hydroxymethyl-7,8-dihydropterin.</text>
</comment>
<dbReference type="Gene3D" id="3.30.1130.10">
    <property type="match status" value="1"/>
</dbReference>
<dbReference type="Proteomes" id="UP000288405">
    <property type="component" value="Unassembled WGS sequence"/>
</dbReference>
<gene>
    <name evidence="10" type="primary">folB</name>
    <name evidence="10" type="ORF">CWE11_09960</name>
</gene>
<evidence type="ECO:0000313" key="11">
    <source>
        <dbReference type="Proteomes" id="UP000288405"/>
    </source>
</evidence>
<evidence type="ECO:0000256" key="6">
    <source>
        <dbReference type="ARBA" id="ARBA00023235"/>
    </source>
</evidence>
<dbReference type="GO" id="GO:0046654">
    <property type="term" value="P:tetrahydrofolate biosynthetic process"/>
    <property type="evidence" value="ECO:0007669"/>
    <property type="project" value="UniProtKB-UniRule"/>
</dbReference>
<name>A0A432WBM3_9GAMM</name>
<dbReference type="GO" id="GO:0004150">
    <property type="term" value="F:dihydroneopterin aldolase activity"/>
    <property type="evidence" value="ECO:0007669"/>
    <property type="project" value="UniProtKB-UniRule"/>
</dbReference>
<dbReference type="InterPro" id="IPR043133">
    <property type="entry name" value="GTP-CH-I_C/QueF"/>
</dbReference>
<dbReference type="CDD" id="cd00534">
    <property type="entry name" value="DHNA_DHNTPE"/>
    <property type="match status" value="1"/>
</dbReference>